<dbReference type="GO" id="GO:0005737">
    <property type="term" value="C:cytoplasm"/>
    <property type="evidence" value="ECO:0007669"/>
    <property type="project" value="TreeGrafter"/>
</dbReference>
<dbReference type="GO" id="GO:0006805">
    <property type="term" value="P:xenobiotic metabolic process"/>
    <property type="evidence" value="ECO:0007669"/>
    <property type="project" value="TreeGrafter"/>
</dbReference>
<dbReference type="PRINTS" id="PR00385">
    <property type="entry name" value="P450"/>
</dbReference>
<comment type="similarity">
    <text evidence="1 5">Belongs to the cytochrome P450 family.</text>
</comment>
<keyword evidence="5" id="KW-0560">Oxidoreductase</keyword>
<dbReference type="GO" id="GO:0016712">
    <property type="term" value="F:oxidoreductase activity, acting on paired donors, with incorporation or reduction of molecular oxygen, reduced flavin or flavoprotein as one donor, and incorporation of one atom of oxygen"/>
    <property type="evidence" value="ECO:0007669"/>
    <property type="project" value="TreeGrafter"/>
</dbReference>
<dbReference type="InterPro" id="IPR050182">
    <property type="entry name" value="Cytochrome_P450_fam2"/>
</dbReference>
<gene>
    <name evidence="6" type="ORF">GDO81_003127</name>
</gene>
<evidence type="ECO:0000256" key="4">
    <source>
        <dbReference type="ARBA" id="ARBA00023004"/>
    </source>
</evidence>
<dbReference type="PANTHER" id="PTHR24300:SF375">
    <property type="entry name" value="CYTOCHROME P450 FAMILY"/>
    <property type="match status" value="1"/>
</dbReference>
<dbReference type="InterPro" id="IPR001128">
    <property type="entry name" value="Cyt_P450"/>
</dbReference>
<evidence type="ECO:0000256" key="1">
    <source>
        <dbReference type="ARBA" id="ARBA00010617"/>
    </source>
</evidence>
<dbReference type="GO" id="GO:0020037">
    <property type="term" value="F:heme binding"/>
    <property type="evidence" value="ECO:0007669"/>
    <property type="project" value="InterPro"/>
</dbReference>
<evidence type="ECO:0000256" key="5">
    <source>
        <dbReference type="RuleBase" id="RU000461"/>
    </source>
</evidence>
<keyword evidence="3 5" id="KW-0479">Metal-binding</keyword>
<evidence type="ECO:0000313" key="6">
    <source>
        <dbReference type="EMBL" id="KAG8552884.1"/>
    </source>
</evidence>
<keyword evidence="2 5" id="KW-0349">Heme</keyword>
<name>A0AAV6ZZ96_ENGPU</name>
<dbReference type="Pfam" id="PF00067">
    <property type="entry name" value="p450"/>
    <property type="match status" value="1"/>
</dbReference>
<evidence type="ECO:0000313" key="7">
    <source>
        <dbReference type="Proteomes" id="UP000824782"/>
    </source>
</evidence>
<proteinExistence type="inferred from homology"/>
<keyword evidence="5" id="KW-0503">Monooxygenase</keyword>
<evidence type="ECO:0000256" key="2">
    <source>
        <dbReference type="ARBA" id="ARBA00022617"/>
    </source>
</evidence>
<evidence type="ECO:0000256" key="3">
    <source>
        <dbReference type="ARBA" id="ARBA00022723"/>
    </source>
</evidence>
<sequence>MPFSAGKRVCVGEGLAKMELFIFLTTLLQNFRFAPETPFTDKDIEPLMAGFSNVPKFYRMAFVPRV</sequence>
<reference evidence="6" key="1">
    <citation type="thesis" date="2020" institute="ProQuest LLC" country="789 East Eisenhower Parkway, Ann Arbor, MI, USA">
        <title>Comparative Genomics and Chromosome Evolution.</title>
        <authorList>
            <person name="Mudd A.B."/>
        </authorList>
    </citation>
    <scope>NUCLEOTIDE SEQUENCE</scope>
    <source>
        <strain evidence="6">237g6f4</strain>
        <tissue evidence="6">Blood</tissue>
    </source>
</reference>
<dbReference type="GO" id="GO:0006082">
    <property type="term" value="P:organic acid metabolic process"/>
    <property type="evidence" value="ECO:0007669"/>
    <property type="project" value="TreeGrafter"/>
</dbReference>
<dbReference type="GO" id="GO:0005506">
    <property type="term" value="F:iron ion binding"/>
    <property type="evidence" value="ECO:0007669"/>
    <property type="project" value="InterPro"/>
</dbReference>
<dbReference type="InterPro" id="IPR036396">
    <property type="entry name" value="Cyt_P450_sf"/>
</dbReference>
<accession>A0AAV6ZZ96</accession>
<dbReference type="SUPFAM" id="SSF48264">
    <property type="entry name" value="Cytochrome P450"/>
    <property type="match status" value="1"/>
</dbReference>
<dbReference type="PANTHER" id="PTHR24300">
    <property type="entry name" value="CYTOCHROME P450 508A4-RELATED"/>
    <property type="match status" value="1"/>
</dbReference>
<keyword evidence="4 5" id="KW-0408">Iron</keyword>
<dbReference type="InterPro" id="IPR017972">
    <property type="entry name" value="Cyt_P450_CS"/>
</dbReference>
<comment type="caution">
    <text evidence="6">The sequence shown here is derived from an EMBL/GenBank/DDBJ whole genome shotgun (WGS) entry which is preliminary data.</text>
</comment>
<dbReference type="Gene3D" id="1.10.630.10">
    <property type="entry name" value="Cytochrome P450"/>
    <property type="match status" value="1"/>
</dbReference>
<dbReference type="PROSITE" id="PS00086">
    <property type="entry name" value="CYTOCHROME_P450"/>
    <property type="match status" value="1"/>
</dbReference>
<dbReference type="AlphaFoldDB" id="A0AAV6ZZ96"/>
<dbReference type="EMBL" id="WNYA01000010">
    <property type="protein sequence ID" value="KAG8552884.1"/>
    <property type="molecule type" value="Genomic_DNA"/>
</dbReference>
<organism evidence="6 7">
    <name type="scientific">Engystomops pustulosus</name>
    <name type="common">Tungara frog</name>
    <name type="synonym">Physalaemus pustulosus</name>
    <dbReference type="NCBI Taxonomy" id="76066"/>
    <lineage>
        <taxon>Eukaryota</taxon>
        <taxon>Metazoa</taxon>
        <taxon>Chordata</taxon>
        <taxon>Craniata</taxon>
        <taxon>Vertebrata</taxon>
        <taxon>Euteleostomi</taxon>
        <taxon>Amphibia</taxon>
        <taxon>Batrachia</taxon>
        <taxon>Anura</taxon>
        <taxon>Neobatrachia</taxon>
        <taxon>Hyloidea</taxon>
        <taxon>Leptodactylidae</taxon>
        <taxon>Leiuperinae</taxon>
        <taxon>Engystomops</taxon>
    </lineage>
</organism>
<dbReference type="Proteomes" id="UP000824782">
    <property type="component" value="Unassembled WGS sequence"/>
</dbReference>
<keyword evidence="7" id="KW-1185">Reference proteome</keyword>
<protein>
    <submittedName>
        <fullName evidence="6">Uncharacterized protein</fullName>
    </submittedName>
</protein>